<comment type="caution">
    <text evidence="1">The sequence shown here is derived from an EMBL/GenBank/DDBJ whole genome shotgun (WGS) entry which is preliminary data.</text>
</comment>
<protein>
    <submittedName>
        <fullName evidence="1">Uncharacterized protein</fullName>
    </submittedName>
</protein>
<evidence type="ECO:0000313" key="2">
    <source>
        <dbReference type="Proteomes" id="UP000288805"/>
    </source>
</evidence>
<proteinExistence type="predicted"/>
<dbReference type="AlphaFoldDB" id="A0A438GCD8"/>
<gene>
    <name evidence="1" type="ORF">CK203_060696</name>
</gene>
<organism evidence="1 2">
    <name type="scientific">Vitis vinifera</name>
    <name type="common">Grape</name>
    <dbReference type="NCBI Taxonomy" id="29760"/>
    <lineage>
        <taxon>Eukaryota</taxon>
        <taxon>Viridiplantae</taxon>
        <taxon>Streptophyta</taxon>
        <taxon>Embryophyta</taxon>
        <taxon>Tracheophyta</taxon>
        <taxon>Spermatophyta</taxon>
        <taxon>Magnoliopsida</taxon>
        <taxon>eudicotyledons</taxon>
        <taxon>Gunneridae</taxon>
        <taxon>Pentapetalae</taxon>
        <taxon>rosids</taxon>
        <taxon>Vitales</taxon>
        <taxon>Vitaceae</taxon>
        <taxon>Viteae</taxon>
        <taxon>Vitis</taxon>
    </lineage>
</organism>
<accession>A0A438GCD8</accession>
<dbReference type="EMBL" id="QGNW01000480">
    <property type="protein sequence ID" value="RVW69873.1"/>
    <property type="molecule type" value="Genomic_DNA"/>
</dbReference>
<reference evidence="1 2" key="1">
    <citation type="journal article" date="2018" name="PLoS Genet.">
        <title>Population sequencing reveals clonal diversity and ancestral inbreeding in the grapevine cultivar Chardonnay.</title>
        <authorList>
            <person name="Roach M.J."/>
            <person name="Johnson D.L."/>
            <person name="Bohlmann J."/>
            <person name="van Vuuren H.J."/>
            <person name="Jones S.J."/>
            <person name="Pretorius I.S."/>
            <person name="Schmidt S.A."/>
            <person name="Borneman A.R."/>
        </authorList>
    </citation>
    <scope>NUCLEOTIDE SEQUENCE [LARGE SCALE GENOMIC DNA]</scope>
    <source>
        <strain evidence="2">cv. Chardonnay</strain>
        <tissue evidence="1">Leaf</tissue>
    </source>
</reference>
<sequence length="94" mass="10597">MAKAHQGRSDQKGLEIAILLSQRAWSYYKRMLILALHGGKASESPTLEAVCLTRWEDSEVPREASNKILTSPIEPHSMIHYIHKGSSSDMYQSK</sequence>
<name>A0A438GCD8_VITVI</name>
<evidence type="ECO:0000313" key="1">
    <source>
        <dbReference type="EMBL" id="RVW69873.1"/>
    </source>
</evidence>
<dbReference type="Proteomes" id="UP000288805">
    <property type="component" value="Unassembled WGS sequence"/>
</dbReference>